<dbReference type="EMBL" id="BMSX01000019">
    <property type="protein sequence ID" value="GGR42079.1"/>
    <property type="molecule type" value="Genomic_DNA"/>
</dbReference>
<evidence type="ECO:0000313" key="2">
    <source>
        <dbReference type="EMBL" id="GGR42079.1"/>
    </source>
</evidence>
<keyword evidence="1" id="KW-0812">Transmembrane</keyword>
<comment type="caution">
    <text evidence="2">The sequence shown here is derived from an EMBL/GenBank/DDBJ whole genome shotgun (WGS) entry which is preliminary data.</text>
</comment>
<organism evidence="2 3">
    <name type="scientific">Streptomyces aurantiogriseus</name>
    <dbReference type="NCBI Taxonomy" id="66870"/>
    <lineage>
        <taxon>Bacteria</taxon>
        <taxon>Bacillati</taxon>
        <taxon>Actinomycetota</taxon>
        <taxon>Actinomycetes</taxon>
        <taxon>Kitasatosporales</taxon>
        <taxon>Streptomycetaceae</taxon>
        <taxon>Streptomyces</taxon>
    </lineage>
</organism>
<reference evidence="2" key="1">
    <citation type="journal article" date="2014" name="Int. J. Syst. Evol. Microbiol.">
        <title>Complete genome sequence of Corynebacterium casei LMG S-19264T (=DSM 44701T), isolated from a smear-ripened cheese.</title>
        <authorList>
            <consortium name="US DOE Joint Genome Institute (JGI-PGF)"/>
            <person name="Walter F."/>
            <person name="Albersmeier A."/>
            <person name="Kalinowski J."/>
            <person name="Ruckert C."/>
        </authorList>
    </citation>
    <scope>NUCLEOTIDE SEQUENCE</scope>
    <source>
        <strain evidence="2">JCM 4346</strain>
    </source>
</reference>
<sequence>MRSSDAHVSPLRELAAAQERRVAVVLLCVVIALVVKLTQPHTGPFGVVVTWLGKDWTG</sequence>
<keyword evidence="1" id="KW-1133">Transmembrane helix</keyword>
<feature type="transmembrane region" description="Helical" evidence="1">
    <location>
        <begin position="21"/>
        <end position="38"/>
    </location>
</feature>
<keyword evidence="3" id="KW-1185">Reference proteome</keyword>
<accession>A0A918KXU6</accession>
<gene>
    <name evidence="2" type="ORF">GCM10010251_68800</name>
</gene>
<name>A0A918KXU6_9ACTN</name>
<protein>
    <submittedName>
        <fullName evidence="2">Uncharacterized protein</fullName>
    </submittedName>
</protein>
<reference evidence="2" key="2">
    <citation type="submission" date="2020-09" db="EMBL/GenBank/DDBJ databases">
        <authorList>
            <person name="Sun Q."/>
            <person name="Ohkuma M."/>
        </authorList>
    </citation>
    <scope>NUCLEOTIDE SEQUENCE</scope>
    <source>
        <strain evidence="2">JCM 4346</strain>
    </source>
</reference>
<dbReference type="AlphaFoldDB" id="A0A918KXU6"/>
<evidence type="ECO:0000256" key="1">
    <source>
        <dbReference type="SAM" id="Phobius"/>
    </source>
</evidence>
<evidence type="ECO:0000313" key="3">
    <source>
        <dbReference type="Proteomes" id="UP000658320"/>
    </source>
</evidence>
<keyword evidence="1" id="KW-0472">Membrane</keyword>
<proteinExistence type="predicted"/>
<dbReference type="Proteomes" id="UP000658320">
    <property type="component" value="Unassembled WGS sequence"/>
</dbReference>